<dbReference type="PROSITE" id="PS51257">
    <property type="entry name" value="PROKAR_LIPOPROTEIN"/>
    <property type="match status" value="1"/>
</dbReference>
<accession>A0ABX8E0Y1</accession>
<organism evidence="4 5">
    <name type="scientific">Novosphingobium decolorationis</name>
    <dbReference type="NCBI Taxonomy" id="2698673"/>
    <lineage>
        <taxon>Bacteria</taxon>
        <taxon>Pseudomonadati</taxon>
        <taxon>Pseudomonadota</taxon>
        <taxon>Alphaproteobacteria</taxon>
        <taxon>Sphingomonadales</taxon>
        <taxon>Sphingomonadaceae</taxon>
        <taxon>Novosphingobium</taxon>
    </lineage>
</organism>
<keyword evidence="2" id="KW-0732">Signal</keyword>
<protein>
    <submittedName>
        <fullName evidence="4">Phosphodiester glycosidase family protein</fullName>
    </submittedName>
</protein>
<dbReference type="EMBL" id="CP054856">
    <property type="protein sequence ID" value="QVM82777.1"/>
    <property type="molecule type" value="Genomic_DNA"/>
</dbReference>
<evidence type="ECO:0000256" key="2">
    <source>
        <dbReference type="SAM" id="SignalP"/>
    </source>
</evidence>
<sequence>MNRARAALAPAALALLLLGACSSTENAAEVPPSPACESARFEGTAFVHCTAVPGRHAIHTVLAPENGAPYRTLSQLAVSRPEGSAPVAFAMNAGMYDSAGQPIGYYVEEGERVHALNTNEGPGNFHLLPNGVFFGDAQGHWRVMTSGDFAAKVTHRPAFGTQSGPMLVIDGKLHPAIDPDGTSHKLRNGVGVDATGRAHFVIAEEPVSFGKLARYFRDDLHCANALFLDGSVSSLWDPEHGRLDTGPELGPLIVVEKRAKAQDTQMQGAPAQGQKANP</sequence>
<dbReference type="InterPro" id="IPR018711">
    <property type="entry name" value="NAGPA"/>
</dbReference>
<proteinExistence type="predicted"/>
<evidence type="ECO:0000313" key="4">
    <source>
        <dbReference type="EMBL" id="QVM82777.1"/>
    </source>
</evidence>
<feature type="signal peptide" evidence="2">
    <location>
        <begin position="1"/>
        <end position="27"/>
    </location>
</feature>
<keyword evidence="5" id="KW-1185">Reference proteome</keyword>
<evidence type="ECO:0000256" key="1">
    <source>
        <dbReference type="SAM" id="MobiDB-lite"/>
    </source>
</evidence>
<dbReference type="Pfam" id="PF09992">
    <property type="entry name" value="NAGPA"/>
    <property type="match status" value="1"/>
</dbReference>
<keyword evidence="4" id="KW-0326">Glycosidase</keyword>
<feature type="chain" id="PRO_5045619962" evidence="2">
    <location>
        <begin position="28"/>
        <end position="278"/>
    </location>
</feature>
<gene>
    <name evidence="4" type="ORF">HT578_02810</name>
</gene>
<feature type="region of interest" description="Disordered" evidence="1">
    <location>
        <begin position="259"/>
        <end position="278"/>
    </location>
</feature>
<evidence type="ECO:0000313" key="5">
    <source>
        <dbReference type="Proteomes" id="UP000677126"/>
    </source>
</evidence>
<dbReference type="RefSeq" id="WP_213502106.1">
    <property type="nucleotide sequence ID" value="NZ_CP054856.1"/>
</dbReference>
<feature type="domain" description="Phosphodiester glycosidase" evidence="3">
    <location>
        <begin position="87"/>
        <end position="234"/>
    </location>
</feature>
<dbReference type="Proteomes" id="UP000677126">
    <property type="component" value="Chromosome"/>
</dbReference>
<keyword evidence="4" id="KW-0378">Hydrolase</keyword>
<dbReference type="GO" id="GO:0016798">
    <property type="term" value="F:hydrolase activity, acting on glycosyl bonds"/>
    <property type="evidence" value="ECO:0007669"/>
    <property type="project" value="UniProtKB-KW"/>
</dbReference>
<name>A0ABX8E0Y1_9SPHN</name>
<reference evidence="4 5" key="1">
    <citation type="journal article" date="2021" name="Int. J. Syst. Evol. Microbiol.">
        <title>Novosphingobium decolorationis sp. nov., an aniline blue-decolourizing bacterium isolated from East Pacific sediment.</title>
        <authorList>
            <person name="Chen X."/>
            <person name="Dong B."/>
            <person name="Chen T."/>
            <person name="Ren N."/>
            <person name="Wang J."/>
            <person name="Xu Y."/>
            <person name="Yang J."/>
            <person name="Zhu S."/>
            <person name="Chen J."/>
        </authorList>
    </citation>
    <scope>NUCLEOTIDE SEQUENCE [LARGE SCALE GENOMIC DNA]</scope>
    <source>
        <strain evidence="4 5">502str22</strain>
    </source>
</reference>
<evidence type="ECO:0000259" key="3">
    <source>
        <dbReference type="Pfam" id="PF09992"/>
    </source>
</evidence>